<evidence type="ECO:0000256" key="3">
    <source>
        <dbReference type="ARBA" id="ARBA00022679"/>
    </source>
</evidence>
<dbReference type="PANTHER" id="PTHR30009:SF4">
    <property type="entry name" value="PTS SYSTEM N-ACETYLGLUCOSAMINE-SPECIFIC EIICBA COMPONENT"/>
    <property type="match status" value="1"/>
</dbReference>
<protein>
    <submittedName>
        <fullName evidence="8">Phosphotransferase system IIB components</fullName>
    </submittedName>
</protein>
<dbReference type="GO" id="GO:0016301">
    <property type="term" value="F:kinase activity"/>
    <property type="evidence" value="ECO:0007669"/>
    <property type="project" value="UniProtKB-KW"/>
</dbReference>
<feature type="active site" description="Phosphocysteine intermediate; for EIIB activity" evidence="6">
    <location>
        <position position="33"/>
    </location>
</feature>
<evidence type="ECO:0000259" key="7">
    <source>
        <dbReference type="PROSITE" id="PS51098"/>
    </source>
</evidence>
<dbReference type="GO" id="GO:0090563">
    <property type="term" value="F:protein-phosphocysteine-sugar phosphotransferase activity"/>
    <property type="evidence" value="ECO:0007669"/>
    <property type="project" value="TreeGrafter"/>
</dbReference>
<evidence type="ECO:0000256" key="5">
    <source>
        <dbReference type="ARBA" id="ARBA00022777"/>
    </source>
</evidence>
<evidence type="ECO:0000256" key="2">
    <source>
        <dbReference type="ARBA" id="ARBA00022597"/>
    </source>
</evidence>
<organism evidence="8 9">
    <name type="scientific">Brevinema andersonii</name>
    <dbReference type="NCBI Taxonomy" id="34097"/>
    <lineage>
        <taxon>Bacteria</taxon>
        <taxon>Pseudomonadati</taxon>
        <taxon>Spirochaetota</taxon>
        <taxon>Spirochaetia</taxon>
        <taxon>Brevinematales</taxon>
        <taxon>Brevinemataceae</taxon>
        <taxon>Brevinema</taxon>
    </lineage>
</organism>
<evidence type="ECO:0000256" key="4">
    <source>
        <dbReference type="ARBA" id="ARBA00022683"/>
    </source>
</evidence>
<keyword evidence="4" id="KW-0598">Phosphotransferase system</keyword>
<dbReference type="Proteomes" id="UP000240042">
    <property type="component" value="Unassembled WGS sequence"/>
</dbReference>
<gene>
    <name evidence="8" type="ORF">SAMN02745150_00568</name>
</gene>
<keyword evidence="5" id="KW-0418">Kinase</keyword>
<dbReference type="GO" id="GO:0009401">
    <property type="term" value="P:phosphoenolpyruvate-dependent sugar phosphotransferase system"/>
    <property type="evidence" value="ECO:0007669"/>
    <property type="project" value="UniProtKB-KW"/>
</dbReference>
<dbReference type="STRING" id="34097.SAMN02745150_00568"/>
<feature type="domain" description="PTS EIIB type-1" evidence="7">
    <location>
        <begin position="11"/>
        <end position="93"/>
    </location>
</feature>
<evidence type="ECO:0000313" key="8">
    <source>
        <dbReference type="EMBL" id="SFB74677.1"/>
    </source>
</evidence>
<evidence type="ECO:0000256" key="6">
    <source>
        <dbReference type="PROSITE-ProRule" id="PRU00421"/>
    </source>
</evidence>
<dbReference type="OrthoDB" id="9764327at2"/>
<dbReference type="Gene3D" id="3.30.1360.60">
    <property type="entry name" value="Glucose permease domain IIB"/>
    <property type="match status" value="1"/>
</dbReference>
<keyword evidence="3 8" id="KW-0808">Transferase</keyword>
<accession>A0A1I1DII0</accession>
<dbReference type="SUPFAM" id="SSF55604">
    <property type="entry name" value="Glucose permease domain IIB"/>
    <property type="match status" value="1"/>
</dbReference>
<dbReference type="GO" id="GO:0005886">
    <property type="term" value="C:plasma membrane"/>
    <property type="evidence" value="ECO:0007669"/>
    <property type="project" value="TreeGrafter"/>
</dbReference>
<keyword evidence="2" id="KW-0762">Sugar transport</keyword>
<dbReference type="GO" id="GO:0015764">
    <property type="term" value="P:N-acetylglucosamine transport"/>
    <property type="evidence" value="ECO:0007669"/>
    <property type="project" value="TreeGrafter"/>
</dbReference>
<evidence type="ECO:0000256" key="1">
    <source>
        <dbReference type="ARBA" id="ARBA00022448"/>
    </source>
</evidence>
<dbReference type="RefSeq" id="WP_092318419.1">
    <property type="nucleotide sequence ID" value="NZ_FOKY01000002.1"/>
</dbReference>
<name>A0A1I1DII0_BREAD</name>
<dbReference type="PROSITE" id="PS51098">
    <property type="entry name" value="PTS_EIIB_TYPE_1"/>
    <property type="match status" value="1"/>
</dbReference>
<evidence type="ECO:0000313" key="9">
    <source>
        <dbReference type="Proteomes" id="UP000240042"/>
    </source>
</evidence>
<dbReference type="InterPro" id="IPR036878">
    <property type="entry name" value="Glu_permease_IIB"/>
</dbReference>
<dbReference type="InterPro" id="IPR001996">
    <property type="entry name" value="PTS_IIB_1"/>
</dbReference>
<keyword evidence="9" id="KW-1185">Reference proteome</keyword>
<dbReference type="PANTHER" id="PTHR30009">
    <property type="entry name" value="CYTOCHROME C-TYPE SYNTHESIS PROTEIN AND PTS TRANSMEMBRANE COMPONENT"/>
    <property type="match status" value="1"/>
</dbReference>
<proteinExistence type="predicted"/>
<dbReference type="InterPro" id="IPR050429">
    <property type="entry name" value="PTS_Glucose_EIICBA"/>
</dbReference>
<reference evidence="9" key="1">
    <citation type="submission" date="2016-10" db="EMBL/GenBank/DDBJ databases">
        <authorList>
            <person name="Varghese N."/>
            <person name="Submissions S."/>
        </authorList>
    </citation>
    <scope>NUCLEOTIDE SEQUENCE [LARGE SCALE GENOMIC DNA]</scope>
    <source>
        <strain evidence="9">ATCC 43811</strain>
    </source>
</reference>
<dbReference type="GO" id="GO:0008982">
    <property type="term" value="F:protein-N(PI)-phosphohistidine-sugar phosphotransferase activity"/>
    <property type="evidence" value="ECO:0007669"/>
    <property type="project" value="InterPro"/>
</dbReference>
<keyword evidence="1" id="KW-0813">Transport</keyword>
<dbReference type="AlphaFoldDB" id="A0A1I1DII0"/>
<dbReference type="InterPro" id="IPR018113">
    <property type="entry name" value="PTrfase_EIIB_Cys"/>
</dbReference>
<dbReference type="Pfam" id="PF00367">
    <property type="entry name" value="PTS_EIIB"/>
    <property type="match status" value="1"/>
</dbReference>
<dbReference type="EMBL" id="FOKY01000002">
    <property type="protein sequence ID" value="SFB74677.1"/>
    <property type="molecule type" value="Genomic_DNA"/>
</dbReference>
<sequence length="252" mass="29098">MDKKKLNVQFLSTIQDLMLFLGGEKNILKIDNCLSRIRVTLSNINICANDQLFLNLNASGIVRTGKEIHLIFGPQSALIKQNLEIFKETLEDHETILLLQALQGPDNIKNIEIINNMLVFQLYNNENTMIPYYNNFFTLKTLENNNIITWNDQHISAQNIVDRLQSAINFWDFIIAQKIYTILSEEKILSIQNNSSEVLIEIQNSELISLDHLKNIGLTVKIYPEENIISIIYTRTANLKEILIKTMYTLKI</sequence>